<accession>A0A3P1WUH7</accession>
<evidence type="ECO:0000313" key="1">
    <source>
        <dbReference type="EMBL" id="RRD49060.1"/>
    </source>
</evidence>
<sequence>MQALKADPMASVSWEGLELLGTNQTVNEGHKPEPPIFTRCYKLLVPVSQAFDVVTASALEQGWEEKKRRTAQDATLKKMISGYSAGVILTTHTGGCEEFPETVFRITMLYP</sequence>
<reference evidence="1 2" key="1">
    <citation type="submission" date="2018-11" db="EMBL/GenBank/DDBJ databases">
        <title>Genomes From Bacteria Associated with the Canine Oral Cavity: a Test Case for Automated Genome-Based Taxonomic Assignment.</title>
        <authorList>
            <person name="Coil D.A."/>
            <person name="Jospin G."/>
            <person name="Darling A.E."/>
            <person name="Wallis C."/>
            <person name="Davis I.J."/>
            <person name="Harris S."/>
            <person name="Eisen J.A."/>
            <person name="Holcombe L.J."/>
            <person name="O'Flynn C."/>
        </authorList>
    </citation>
    <scope>NUCLEOTIDE SEQUENCE [LARGE SCALE GENOMIC DNA]</scope>
    <source>
        <strain evidence="1 2">OH2822_COT-296</strain>
    </source>
</reference>
<dbReference type="RefSeq" id="WP_125228279.1">
    <property type="nucleotide sequence ID" value="NZ_RQYT01000023.1"/>
</dbReference>
<dbReference type="EMBL" id="RQYT01000023">
    <property type="protein sequence ID" value="RRD49060.1"/>
    <property type="molecule type" value="Genomic_DNA"/>
</dbReference>
<dbReference type="OrthoDB" id="3737851at2"/>
<protein>
    <submittedName>
        <fullName evidence="1">Uncharacterized protein</fullName>
    </submittedName>
</protein>
<evidence type="ECO:0000313" key="2">
    <source>
        <dbReference type="Proteomes" id="UP000280935"/>
    </source>
</evidence>
<dbReference type="Proteomes" id="UP000280935">
    <property type="component" value="Unassembled WGS sequence"/>
</dbReference>
<proteinExistence type="predicted"/>
<gene>
    <name evidence="1" type="ORF">EII35_09740</name>
</gene>
<dbReference type="AlphaFoldDB" id="A0A3P1WUH7"/>
<organism evidence="1 2">
    <name type="scientific">Arachnia propionica</name>
    <dbReference type="NCBI Taxonomy" id="1750"/>
    <lineage>
        <taxon>Bacteria</taxon>
        <taxon>Bacillati</taxon>
        <taxon>Actinomycetota</taxon>
        <taxon>Actinomycetes</taxon>
        <taxon>Propionibacteriales</taxon>
        <taxon>Propionibacteriaceae</taxon>
        <taxon>Arachnia</taxon>
    </lineage>
</organism>
<name>A0A3P1WUH7_9ACTN</name>
<comment type="caution">
    <text evidence="1">The sequence shown here is derived from an EMBL/GenBank/DDBJ whole genome shotgun (WGS) entry which is preliminary data.</text>
</comment>